<proteinExistence type="predicted"/>
<dbReference type="InterPro" id="IPR001173">
    <property type="entry name" value="Glyco_trans_2-like"/>
</dbReference>
<dbReference type="AlphaFoldDB" id="A0A9Q6PVW6"/>
<reference evidence="3 4" key="1">
    <citation type="submission" date="2019-04" db="EMBL/GenBank/DDBJ databases">
        <title>Complete genome sequencing of Piscirickettsia salmonis strain Psal-009.</title>
        <authorList>
            <person name="Schober I."/>
            <person name="Bunk B."/>
            <person name="Sproer C."/>
            <person name="Carril G.P."/>
            <person name="Riedel T."/>
            <person name="Flores-Herrera P.A."/>
            <person name="Nourdin-Galindo G."/>
            <person name="Marshall S.H."/>
            <person name="Overmann J."/>
        </authorList>
    </citation>
    <scope>NUCLEOTIDE SEQUENCE [LARGE SCALE GENOMIC DNA]</scope>
    <source>
        <strain evidence="3 4">Psal-009</strain>
    </source>
</reference>
<dbReference type="PANTHER" id="PTHR43685">
    <property type="entry name" value="GLYCOSYLTRANSFERASE"/>
    <property type="match status" value="1"/>
</dbReference>
<sequence>MDISVVLTTYNWPSALELVVNSLLSQQTQASFELVIADDGSQLETKNLIDKIKSAGSGSISIHHVWQEDQGFRAAACRNKAVAQAKGAYIIFIDGDCIVPNYFIQRHYELAKTGCFVGGNRILLSRHFTHDVLAHKINLADKNLLYWCFKRLQGHCNRVLPLLKRSLGAWRESKQVWQGIKTCNMGVWRADVYAVNGFDESFTGWGYEDSDFAIRLLRAGIKRLDGRYYAPVFHLWHRENSRGQEQENLMRLQQVIDGTHSQAHVGISQYLN</sequence>
<dbReference type="CDD" id="cd06420">
    <property type="entry name" value="GT2_Chondriotin_Pol_N"/>
    <property type="match status" value="1"/>
</dbReference>
<dbReference type="Proteomes" id="UP000422232">
    <property type="component" value="Chromosome"/>
</dbReference>
<dbReference type="Gene3D" id="3.90.550.10">
    <property type="entry name" value="Spore Coat Polysaccharide Biosynthesis Protein SpsA, Chain A"/>
    <property type="match status" value="1"/>
</dbReference>
<dbReference type="Pfam" id="PF00535">
    <property type="entry name" value="Glycos_transf_2"/>
    <property type="match status" value="1"/>
</dbReference>
<keyword evidence="3" id="KW-0808">Transferase</keyword>
<gene>
    <name evidence="3" type="primary">hyaD</name>
    <name evidence="3" type="ORF">Psal009_00988</name>
</gene>
<keyword evidence="4" id="KW-1185">Reference proteome</keyword>
<dbReference type="GO" id="GO:0050501">
    <property type="term" value="F:hyaluronan synthase activity"/>
    <property type="evidence" value="ECO:0007669"/>
    <property type="project" value="UniProtKB-EC"/>
</dbReference>
<dbReference type="PANTHER" id="PTHR43685:SF3">
    <property type="entry name" value="SLR2126 PROTEIN"/>
    <property type="match status" value="1"/>
</dbReference>
<evidence type="ECO:0000259" key="1">
    <source>
        <dbReference type="Pfam" id="PF00535"/>
    </source>
</evidence>
<protein>
    <submittedName>
        <fullName evidence="3">Hyaluronan synthase</fullName>
        <ecNumber evidence="3">2.4.1.212</ecNumber>
    </submittedName>
</protein>
<dbReference type="RefSeq" id="WP_016209913.1">
    <property type="nucleotide sequence ID" value="NZ_CP012413.1"/>
</dbReference>
<dbReference type="Pfam" id="PF02709">
    <property type="entry name" value="Glyco_transf_7C"/>
    <property type="match status" value="1"/>
</dbReference>
<evidence type="ECO:0000313" key="3">
    <source>
        <dbReference type="EMBL" id="QGO05108.1"/>
    </source>
</evidence>
<dbReference type="InterPro" id="IPR050834">
    <property type="entry name" value="Glycosyltransf_2"/>
</dbReference>
<feature type="domain" description="Galactosyltransferase C-terminal" evidence="2">
    <location>
        <begin position="177"/>
        <end position="222"/>
    </location>
</feature>
<accession>A0A9Q6PVW6</accession>
<feature type="domain" description="Glycosyltransferase 2-like" evidence="1">
    <location>
        <begin position="4"/>
        <end position="142"/>
    </location>
</feature>
<organism evidence="3 4">
    <name type="scientific">Piscirickettsia salmonis</name>
    <dbReference type="NCBI Taxonomy" id="1238"/>
    <lineage>
        <taxon>Bacteria</taxon>
        <taxon>Pseudomonadati</taxon>
        <taxon>Pseudomonadota</taxon>
        <taxon>Gammaproteobacteria</taxon>
        <taxon>Thiotrichales</taxon>
        <taxon>Piscirickettsiaceae</taxon>
        <taxon>Piscirickettsia</taxon>
    </lineage>
</organism>
<dbReference type="GeneID" id="66741852"/>
<name>A0A9Q6PVW6_PISSA</name>
<evidence type="ECO:0000259" key="2">
    <source>
        <dbReference type="Pfam" id="PF02709"/>
    </source>
</evidence>
<dbReference type="SUPFAM" id="SSF53448">
    <property type="entry name" value="Nucleotide-diphospho-sugar transferases"/>
    <property type="match status" value="1"/>
</dbReference>
<dbReference type="InterPro" id="IPR029044">
    <property type="entry name" value="Nucleotide-diphossugar_trans"/>
</dbReference>
<dbReference type="InterPro" id="IPR027791">
    <property type="entry name" value="Galactosyl_T_C"/>
</dbReference>
<dbReference type="EMBL" id="CP038908">
    <property type="protein sequence ID" value="QGO05108.1"/>
    <property type="molecule type" value="Genomic_DNA"/>
</dbReference>
<evidence type="ECO:0000313" key="4">
    <source>
        <dbReference type="Proteomes" id="UP000422232"/>
    </source>
</evidence>
<keyword evidence="3" id="KW-0328">Glycosyltransferase</keyword>
<dbReference type="EC" id="2.4.1.212" evidence="3"/>